<evidence type="ECO:0000256" key="1">
    <source>
        <dbReference type="SAM" id="MobiDB-lite"/>
    </source>
</evidence>
<dbReference type="EMBL" id="CP000661">
    <property type="protein sequence ID" value="ABP71152.1"/>
    <property type="molecule type" value="Genomic_DNA"/>
</dbReference>
<gene>
    <name evidence="3" type="ordered locus">Rsph17025_2262</name>
</gene>
<dbReference type="AlphaFoldDB" id="A4WUT8"/>
<evidence type="ECO:0000313" key="3">
    <source>
        <dbReference type="EMBL" id="ABP71152.1"/>
    </source>
</evidence>
<dbReference type="STRING" id="349102.Rsph17025_2262"/>
<protein>
    <submittedName>
        <fullName evidence="3">Uncharacterized protein</fullName>
    </submittedName>
</protein>
<dbReference type="eggNOG" id="ENOG503317B">
    <property type="taxonomic scope" value="Bacteria"/>
</dbReference>
<feature type="transmembrane region" description="Helical" evidence="2">
    <location>
        <begin position="33"/>
        <end position="53"/>
    </location>
</feature>
<keyword evidence="2" id="KW-0472">Membrane</keyword>
<accession>A4WUT8</accession>
<sequence>MDRLSIILTLMTGAVITGGLVILFFTFGWYGWLPIAIGAVAGIVLSWPAGYVISRRIKRTDPQWDESRVERVESTVPKPDAPEV</sequence>
<name>A4WUT8_CERS5</name>
<keyword evidence="2" id="KW-0812">Transmembrane</keyword>
<dbReference type="KEGG" id="rsq:Rsph17025_2262"/>
<dbReference type="BioCyc" id="RSPH349102:G1G8M-2334-MONOMER"/>
<feature type="transmembrane region" description="Helical" evidence="2">
    <location>
        <begin position="7"/>
        <end position="27"/>
    </location>
</feature>
<reference evidence="3" key="1">
    <citation type="submission" date="2007-04" db="EMBL/GenBank/DDBJ databases">
        <title>Complete sequence of chromosome of Rhodobacter sphaeroides ATCC 17025.</title>
        <authorList>
            <consortium name="US DOE Joint Genome Institute"/>
            <person name="Copeland A."/>
            <person name="Lucas S."/>
            <person name="Lapidus A."/>
            <person name="Barry K."/>
            <person name="Detter J.C."/>
            <person name="Glavina del Rio T."/>
            <person name="Hammon N."/>
            <person name="Israni S."/>
            <person name="Dalin E."/>
            <person name="Tice H."/>
            <person name="Pitluck S."/>
            <person name="Chertkov O."/>
            <person name="Brettin T."/>
            <person name="Bruce D."/>
            <person name="Han C."/>
            <person name="Schmutz J."/>
            <person name="Larimer F."/>
            <person name="Land M."/>
            <person name="Hauser L."/>
            <person name="Kyrpides N."/>
            <person name="Kim E."/>
            <person name="Richardson P."/>
            <person name="Mackenzie C."/>
            <person name="Choudhary M."/>
            <person name="Donohue T.J."/>
            <person name="Kaplan S."/>
        </authorList>
    </citation>
    <scope>NUCLEOTIDE SEQUENCE [LARGE SCALE GENOMIC DNA]</scope>
    <source>
        <strain evidence="3">ATCC 17025</strain>
    </source>
</reference>
<organism evidence="3">
    <name type="scientific">Cereibacter sphaeroides (strain ATCC 17025 / ATH 2.4.3)</name>
    <name type="common">Rhodobacter sphaeroides</name>
    <dbReference type="NCBI Taxonomy" id="349102"/>
    <lineage>
        <taxon>Bacteria</taxon>
        <taxon>Pseudomonadati</taxon>
        <taxon>Pseudomonadota</taxon>
        <taxon>Alphaproteobacteria</taxon>
        <taxon>Rhodobacterales</taxon>
        <taxon>Paracoccaceae</taxon>
        <taxon>Cereibacter</taxon>
    </lineage>
</organism>
<keyword evidence="2" id="KW-1133">Transmembrane helix</keyword>
<proteinExistence type="predicted"/>
<evidence type="ECO:0000256" key="2">
    <source>
        <dbReference type="SAM" id="Phobius"/>
    </source>
</evidence>
<feature type="compositionally biased region" description="Basic and acidic residues" evidence="1">
    <location>
        <begin position="60"/>
        <end position="73"/>
    </location>
</feature>
<feature type="region of interest" description="Disordered" evidence="1">
    <location>
        <begin position="60"/>
        <end position="84"/>
    </location>
</feature>
<dbReference type="HOGENOM" id="CLU_194401_0_0_5"/>